<evidence type="ECO:0000259" key="4">
    <source>
        <dbReference type="Pfam" id="PF10672"/>
    </source>
</evidence>
<dbReference type="InterPro" id="IPR015947">
    <property type="entry name" value="PUA-like_sf"/>
</dbReference>
<dbReference type="CDD" id="cd21153">
    <property type="entry name" value="PUA_RlmI"/>
    <property type="match status" value="1"/>
</dbReference>
<dbReference type="AlphaFoldDB" id="A0A418VAT1"/>
<keyword evidence="1 6" id="KW-0489">Methyltransferase</keyword>
<organism evidence="6 7">
    <name type="scientific">Deinococcus cavernae</name>
    <dbReference type="NCBI Taxonomy" id="2320857"/>
    <lineage>
        <taxon>Bacteria</taxon>
        <taxon>Thermotogati</taxon>
        <taxon>Deinococcota</taxon>
        <taxon>Deinococci</taxon>
        <taxon>Deinococcales</taxon>
        <taxon>Deinococcaceae</taxon>
        <taxon>Deinococcus</taxon>
    </lineage>
</organism>
<dbReference type="Gene3D" id="3.30.750.80">
    <property type="entry name" value="RNA methyltransferase domain (HRMD) like"/>
    <property type="match status" value="1"/>
</dbReference>
<dbReference type="GO" id="GO:0003723">
    <property type="term" value="F:RNA binding"/>
    <property type="evidence" value="ECO:0007669"/>
    <property type="project" value="InterPro"/>
</dbReference>
<keyword evidence="7" id="KW-1185">Reference proteome</keyword>
<gene>
    <name evidence="6" type="ORF">D3875_18455</name>
</gene>
<dbReference type="SUPFAM" id="SSF53335">
    <property type="entry name" value="S-adenosyl-L-methionine-dependent methyltransferases"/>
    <property type="match status" value="1"/>
</dbReference>
<accession>A0A418VAT1</accession>
<feature type="domain" description="S-adenosylmethionine-dependent methyltransferase" evidence="4">
    <location>
        <begin position="234"/>
        <end position="395"/>
    </location>
</feature>
<dbReference type="Pfam" id="PF10672">
    <property type="entry name" value="Methyltrans_SAM"/>
    <property type="match status" value="1"/>
</dbReference>
<dbReference type="Proteomes" id="UP000286287">
    <property type="component" value="Unassembled WGS sequence"/>
</dbReference>
<keyword evidence="2 6" id="KW-0808">Transferase</keyword>
<dbReference type="Gene3D" id="2.30.130.10">
    <property type="entry name" value="PUA domain"/>
    <property type="match status" value="1"/>
</dbReference>
<dbReference type="GO" id="GO:0008168">
    <property type="term" value="F:methyltransferase activity"/>
    <property type="evidence" value="ECO:0007669"/>
    <property type="project" value="UniProtKB-KW"/>
</dbReference>
<dbReference type="PANTHER" id="PTHR43042:SF3">
    <property type="entry name" value="RIBOSOMAL RNA LARGE SUBUNIT METHYLTRANSFERASE YWBD-RELATED"/>
    <property type="match status" value="1"/>
</dbReference>
<evidence type="ECO:0000313" key="7">
    <source>
        <dbReference type="Proteomes" id="UP000286287"/>
    </source>
</evidence>
<dbReference type="CDD" id="cd11572">
    <property type="entry name" value="RlmI_M_like"/>
    <property type="match status" value="1"/>
</dbReference>
<dbReference type="GO" id="GO:0032259">
    <property type="term" value="P:methylation"/>
    <property type="evidence" value="ECO:0007669"/>
    <property type="project" value="UniProtKB-KW"/>
</dbReference>
<dbReference type="InterPro" id="IPR019614">
    <property type="entry name" value="SAM-dep_methyl-trfase"/>
</dbReference>
<reference evidence="6 7" key="1">
    <citation type="submission" date="2018-09" db="EMBL/GenBank/DDBJ databases">
        <authorList>
            <person name="Zhu H."/>
        </authorList>
    </citation>
    <scope>NUCLEOTIDE SEQUENCE [LARGE SCALE GENOMIC DNA]</scope>
    <source>
        <strain evidence="6 7">K2S05-167</strain>
    </source>
</reference>
<evidence type="ECO:0000256" key="1">
    <source>
        <dbReference type="ARBA" id="ARBA00022603"/>
    </source>
</evidence>
<dbReference type="NCBIfam" id="NF033380">
    <property type="entry name" value="Rlm_2499C5"/>
    <property type="match status" value="1"/>
</dbReference>
<dbReference type="Pfam" id="PF17785">
    <property type="entry name" value="PUA_3"/>
    <property type="match status" value="1"/>
</dbReference>
<dbReference type="InterPro" id="IPR036974">
    <property type="entry name" value="PUA_sf"/>
</dbReference>
<dbReference type="PANTHER" id="PTHR43042">
    <property type="entry name" value="SAM-DEPENDENT METHYLTRANSFERASE"/>
    <property type="match status" value="1"/>
</dbReference>
<sequence>MACGLRCTLGCPDQRDFSWARRCTTAVCCSLVNLPAQPAPGLSRLRLRVTNAAESHIRAGHPWVYESSVREQNRPGEAGELAVIYDRRDRFLAIGLYDPASPLRVRVLHAGAPVNIDTAWWAARLDSALARRAALFGAVAEDHATNGFRLINGESDGFPGLVLDRYARVLVMKVYTAAWFPVLPLLLDLLAERFSGFAVVLRLSRNIQEQAAKVALMDGAVLLGDVPDGPVIFKESGLHFEADVRRGQKTGFFLDQRENRRRVETFAAGRRVLNAFSFSGGFSLYAARGGATEVVSVDISPHALEGARRNFQLNPGLRGRHETVQADVFDWLGTTPRQFDLVILDPPSLARRESERAGAIRAYAKLATDGLSKLAPGGILISASCSAHVSADEFFQAVRTAARRTGRSVRELRTSRHAPDHHASFPEAEYLKAIYLQVE</sequence>
<keyword evidence="3" id="KW-0949">S-adenosyl-L-methionine</keyword>
<evidence type="ECO:0000256" key="3">
    <source>
        <dbReference type="ARBA" id="ARBA00022691"/>
    </source>
</evidence>
<dbReference type="CDD" id="cd02440">
    <property type="entry name" value="AdoMet_MTases"/>
    <property type="match status" value="1"/>
</dbReference>
<dbReference type="Gene3D" id="3.40.50.150">
    <property type="entry name" value="Vaccinia Virus protein VP39"/>
    <property type="match status" value="1"/>
</dbReference>
<dbReference type="OrthoDB" id="9805492at2"/>
<protein>
    <submittedName>
        <fullName evidence="6">23S rRNA (Cytosine(2499)-C(5))-methyltransferase</fullName>
    </submittedName>
</protein>
<evidence type="ECO:0000256" key="2">
    <source>
        <dbReference type="ARBA" id="ARBA00022679"/>
    </source>
</evidence>
<evidence type="ECO:0000313" key="6">
    <source>
        <dbReference type="EMBL" id="RJF73238.1"/>
    </source>
</evidence>
<dbReference type="InterPro" id="IPR041532">
    <property type="entry name" value="RlmI-like_PUA"/>
</dbReference>
<dbReference type="SUPFAM" id="SSF88697">
    <property type="entry name" value="PUA domain-like"/>
    <property type="match status" value="1"/>
</dbReference>
<feature type="domain" description="RlmI-like PUA" evidence="5">
    <location>
        <begin position="47"/>
        <end position="108"/>
    </location>
</feature>
<dbReference type="EMBL" id="QYUJ01000014">
    <property type="protein sequence ID" value="RJF73238.1"/>
    <property type="molecule type" value="Genomic_DNA"/>
</dbReference>
<comment type="caution">
    <text evidence="6">The sequence shown here is derived from an EMBL/GenBank/DDBJ whole genome shotgun (WGS) entry which is preliminary data.</text>
</comment>
<name>A0A418VAT1_9DEIO</name>
<dbReference type="InterPro" id="IPR029063">
    <property type="entry name" value="SAM-dependent_MTases_sf"/>
</dbReference>
<evidence type="ECO:0000259" key="5">
    <source>
        <dbReference type="Pfam" id="PF17785"/>
    </source>
</evidence>
<proteinExistence type="predicted"/>